<dbReference type="EMBL" id="LAZR01004829">
    <property type="protein sequence ID" value="KKN05214.1"/>
    <property type="molecule type" value="Genomic_DNA"/>
</dbReference>
<sequence>MKLMNKIAIVTGAGQGLGEAIAIRLAQEGCKVAVADINLPSVEIVTQRIKEIKGDSLPLKVDVTKSEQVKSMVEKTVKRFGHLDIVVSNAGILKSYELTDFPEEDWRRVIEVNLVGYFLLAKEVAKIMKKQKSGVIIQVNSKSGKKGSYWNSAYAASKFAGIGLTQSIALDLAPYHIRVNAVCPGNLLDSPLWVNSLYEQYARKWGISKKEVRKKYENGVPLGRGCQYEDVANVVVFLASDEASYMTGQAINVTGGEEMR</sequence>
<dbReference type="InterPro" id="IPR002347">
    <property type="entry name" value="SDR_fam"/>
</dbReference>
<dbReference type="GO" id="GO:0016616">
    <property type="term" value="F:oxidoreductase activity, acting on the CH-OH group of donors, NAD or NADP as acceptor"/>
    <property type="evidence" value="ECO:0007669"/>
    <property type="project" value="TreeGrafter"/>
</dbReference>
<reference evidence="2" key="1">
    <citation type="journal article" date="2015" name="Nature">
        <title>Complex archaea that bridge the gap between prokaryotes and eukaryotes.</title>
        <authorList>
            <person name="Spang A."/>
            <person name="Saw J.H."/>
            <person name="Jorgensen S.L."/>
            <person name="Zaremba-Niedzwiedzka K."/>
            <person name="Martijn J."/>
            <person name="Lind A.E."/>
            <person name="van Eijk R."/>
            <person name="Schleper C."/>
            <person name="Guy L."/>
            <person name="Ettema T.J."/>
        </authorList>
    </citation>
    <scope>NUCLEOTIDE SEQUENCE</scope>
</reference>
<protein>
    <recommendedName>
        <fullName evidence="3">Sorbitol-6-phosphate 2-dehydrogenase</fullName>
    </recommendedName>
</protein>
<dbReference type="PANTHER" id="PTHR42760:SF105">
    <property type="entry name" value="SORBITOL-6-PHOSPHATE 2-DEHYDROGENASE"/>
    <property type="match status" value="1"/>
</dbReference>
<evidence type="ECO:0000313" key="2">
    <source>
        <dbReference type="EMBL" id="KKN05214.1"/>
    </source>
</evidence>
<gene>
    <name evidence="2" type="ORF">LCGC14_1089620</name>
</gene>
<dbReference type="PROSITE" id="PS00061">
    <property type="entry name" value="ADH_SHORT"/>
    <property type="match status" value="1"/>
</dbReference>
<proteinExistence type="inferred from homology"/>
<dbReference type="InterPro" id="IPR036291">
    <property type="entry name" value="NAD(P)-bd_dom_sf"/>
</dbReference>
<accession>A0A0F9MH81</accession>
<dbReference type="NCBIfam" id="NF009050">
    <property type="entry name" value="PRK12384.1"/>
    <property type="match status" value="1"/>
</dbReference>
<comment type="similarity">
    <text evidence="1">Belongs to the short-chain dehydrogenases/reductases (SDR) family.</text>
</comment>
<dbReference type="Gene3D" id="3.40.50.720">
    <property type="entry name" value="NAD(P)-binding Rossmann-like Domain"/>
    <property type="match status" value="1"/>
</dbReference>
<dbReference type="InterPro" id="IPR020904">
    <property type="entry name" value="Sc_DH/Rdtase_CS"/>
</dbReference>
<name>A0A0F9MH81_9ZZZZ</name>
<dbReference type="SUPFAM" id="SSF51735">
    <property type="entry name" value="NAD(P)-binding Rossmann-fold domains"/>
    <property type="match status" value="1"/>
</dbReference>
<dbReference type="Pfam" id="PF00106">
    <property type="entry name" value="adh_short"/>
    <property type="match status" value="1"/>
</dbReference>
<evidence type="ECO:0000256" key="1">
    <source>
        <dbReference type="ARBA" id="ARBA00006484"/>
    </source>
</evidence>
<dbReference type="PANTHER" id="PTHR42760">
    <property type="entry name" value="SHORT-CHAIN DEHYDROGENASES/REDUCTASES FAMILY MEMBER"/>
    <property type="match status" value="1"/>
</dbReference>
<dbReference type="AlphaFoldDB" id="A0A0F9MH81"/>
<dbReference type="PRINTS" id="PR00081">
    <property type="entry name" value="GDHRDH"/>
</dbReference>
<dbReference type="PRINTS" id="PR00080">
    <property type="entry name" value="SDRFAMILY"/>
</dbReference>
<evidence type="ECO:0008006" key="3">
    <source>
        <dbReference type="Google" id="ProtNLM"/>
    </source>
</evidence>
<comment type="caution">
    <text evidence="2">The sequence shown here is derived from an EMBL/GenBank/DDBJ whole genome shotgun (WGS) entry which is preliminary data.</text>
</comment>
<dbReference type="FunFam" id="3.40.50.720:FF:000084">
    <property type="entry name" value="Short-chain dehydrogenase reductase"/>
    <property type="match status" value="1"/>
</dbReference>
<organism evidence="2">
    <name type="scientific">marine sediment metagenome</name>
    <dbReference type="NCBI Taxonomy" id="412755"/>
    <lineage>
        <taxon>unclassified sequences</taxon>
        <taxon>metagenomes</taxon>
        <taxon>ecological metagenomes</taxon>
    </lineage>
</organism>
<dbReference type="NCBIfam" id="NF005559">
    <property type="entry name" value="PRK07231.1"/>
    <property type="match status" value="1"/>
</dbReference>